<dbReference type="GO" id="GO:0005874">
    <property type="term" value="C:microtubule"/>
    <property type="evidence" value="ECO:0007669"/>
    <property type="project" value="TreeGrafter"/>
</dbReference>
<evidence type="ECO:0000313" key="5">
    <source>
        <dbReference type="Proteomes" id="UP001165065"/>
    </source>
</evidence>
<dbReference type="PANTHER" id="PTHR24115">
    <property type="entry name" value="KINESIN-RELATED"/>
    <property type="match status" value="1"/>
</dbReference>
<dbReference type="SMART" id="SM00129">
    <property type="entry name" value="KISc"/>
    <property type="match status" value="1"/>
</dbReference>
<dbReference type="GO" id="GO:0007018">
    <property type="term" value="P:microtubule-based movement"/>
    <property type="evidence" value="ECO:0007669"/>
    <property type="project" value="InterPro"/>
</dbReference>
<feature type="binding site" evidence="1">
    <location>
        <begin position="87"/>
        <end position="94"/>
    </location>
    <ligand>
        <name>ATP</name>
        <dbReference type="ChEBI" id="CHEBI:30616"/>
    </ligand>
</feature>
<dbReference type="SUPFAM" id="SSF52540">
    <property type="entry name" value="P-loop containing nucleoside triphosphate hydrolases"/>
    <property type="match status" value="1"/>
</dbReference>
<feature type="domain" description="Kinesin motor" evidence="3">
    <location>
        <begin position="1"/>
        <end position="315"/>
    </location>
</feature>
<comment type="similarity">
    <text evidence="1">Belongs to the TRAFAC class myosin-kinesin ATPase superfamily. Kinesin family.</text>
</comment>
<dbReference type="PROSITE" id="PS50067">
    <property type="entry name" value="KINESIN_MOTOR_2"/>
    <property type="match status" value="1"/>
</dbReference>
<dbReference type="InterPro" id="IPR027640">
    <property type="entry name" value="Kinesin-like_fam"/>
</dbReference>
<organism evidence="4 5">
    <name type="scientific">Triparma columacea</name>
    <dbReference type="NCBI Taxonomy" id="722753"/>
    <lineage>
        <taxon>Eukaryota</taxon>
        <taxon>Sar</taxon>
        <taxon>Stramenopiles</taxon>
        <taxon>Ochrophyta</taxon>
        <taxon>Bolidophyceae</taxon>
        <taxon>Parmales</taxon>
        <taxon>Triparmaceae</taxon>
        <taxon>Triparma</taxon>
    </lineage>
</organism>
<dbReference type="InterPro" id="IPR036961">
    <property type="entry name" value="Kinesin_motor_dom_sf"/>
</dbReference>
<feature type="region of interest" description="Disordered" evidence="2">
    <location>
        <begin position="1"/>
        <end position="46"/>
    </location>
</feature>
<dbReference type="GO" id="GO:0016887">
    <property type="term" value="F:ATP hydrolysis activity"/>
    <property type="evidence" value="ECO:0007669"/>
    <property type="project" value="TreeGrafter"/>
</dbReference>
<dbReference type="OrthoDB" id="3176171at2759"/>
<feature type="compositionally biased region" description="Pro residues" evidence="2">
    <location>
        <begin position="33"/>
        <end position="43"/>
    </location>
</feature>
<accession>A0A9W7G1E3</accession>
<protein>
    <recommendedName>
        <fullName evidence="3">Kinesin motor domain-containing protein</fullName>
    </recommendedName>
</protein>
<dbReference type="PRINTS" id="PR00380">
    <property type="entry name" value="KINESINHEAVY"/>
</dbReference>
<evidence type="ECO:0000256" key="2">
    <source>
        <dbReference type="SAM" id="MobiDB-lite"/>
    </source>
</evidence>
<dbReference type="InterPro" id="IPR001752">
    <property type="entry name" value="Kinesin_motor_dom"/>
</dbReference>
<reference evidence="5" key="1">
    <citation type="journal article" date="2023" name="Commun. Biol.">
        <title>Genome analysis of Parmales, the sister group of diatoms, reveals the evolutionary specialization of diatoms from phago-mixotrophs to photoautotrophs.</title>
        <authorList>
            <person name="Ban H."/>
            <person name="Sato S."/>
            <person name="Yoshikawa S."/>
            <person name="Yamada K."/>
            <person name="Nakamura Y."/>
            <person name="Ichinomiya M."/>
            <person name="Sato N."/>
            <person name="Blanc-Mathieu R."/>
            <person name="Endo H."/>
            <person name="Kuwata A."/>
            <person name="Ogata H."/>
        </authorList>
    </citation>
    <scope>NUCLEOTIDE SEQUENCE [LARGE SCALE GENOMIC DNA]</scope>
</reference>
<name>A0A9W7G1E3_9STRA</name>
<feature type="compositionally biased region" description="Polar residues" evidence="2">
    <location>
        <begin position="1"/>
        <end position="13"/>
    </location>
</feature>
<keyword evidence="1" id="KW-0505">Motor protein</keyword>
<gene>
    <name evidence="4" type="ORF">TrCOL_g12296</name>
</gene>
<evidence type="ECO:0000313" key="4">
    <source>
        <dbReference type="EMBL" id="GMI28876.1"/>
    </source>
</evidence>
<keyword evidence="5" id="KW-1185">Reference proteome</keyword>
<evidence type="ECO:0000256" key="1">
    <source>
        <dbReference type="PROSITE-ProRule" id="PRU00283"/>
    </source>
</evidence>
<keyword evidence="1" id="KW-0067">ATP-binding</keyword>
<sequence length="363" mass="39314">MLNSTEQTITFVNPTSSSLSPPRHRPSRSSSPSPSPSPPPPPSRNASLTFSATRILNGGQDSVFSAISPAINKWNSGGFNVTVIAYGQTGSGKTHTMMGSSASPGILRTFCSDLEVPEGSPPVVLKCFEVYKEDVYDLTQKATPKMTVVDSGGHTFPAGCNEVECGNGRELLDAIIASMERRNVGETKMNAASSRGHVLVEVFRRGDANKVIFVDLAGSERLAKTGARGGRKKEGITINLGLLVLGKVIHMLSEGKEHGENGNVGVFRESNLTRLLKESFLGNTRTVFIGCVNQEEKHAHETISTLRYISRAGTIKTKVGKVESEEERLTREYRAVAVDARRLARIVVELGGEKDELVRKYLK</sequence>
<dbReference type="Proteomes" id="UP001165065">
    <property type="component" value="Unassembled WGS sequence"/>
</dbReference>
<dbReference type="EMBL" id="BRYA01000670">
    <property type="protein sequence ID" value="GMI28876.1"/>
    <property type="molecule type" value="Genomic_DNA"/>
</dbReference>
<dbReference type="AlphaFoldDB" id="A0A9W7G1E3"/>
<keyword evidence="1" id="KW-0547">Nucleotide-binding</keyword>
<dbReference type="InterPro" id="IPR027417">
    <property type="entry name" value="P-loop_NTPase"/>
</dbReference>
<dbReference type="GO" id="GO:0003777">
    <property type="term" value="F:microtubule motor activity"/>
    <property type="evidence" value="ECO:0007669"/>
    <property type="project" value="InterPro"/>
</dbReference>
<dbReference type="GO" id="GO:0008017">
    <property type="term" value="F:microtubule binding"/>
    <property type="evidence" value="ECO:0007669"/>
    <property type="project" value="InterPro"/>
</dbReference>
<dbReference type="Gene3D" id="3.40.850.10">
    <property type="entry name" value="Kinesin motor domain"/>
    <property type="match status" value="1"/>
</dbReference>
<evidence type="ECO:0000259" key="3">
    <source>
        <dbReference type="PROSITE" id="PS50067"/>
    </source>
</evidence>
<proteinExistence type="inferred from homology"/>
<dbReference type="GO" id="GO:0005524">
    <property type="term" value="F:ATP binding"/>
    <property type="evidence" value="ECO:0007669"/>
    <property type="project" value="UniProtKB-UniRule"/>
</dbReference>
<dbReference type="Pfam" id="PF00225">
    <property type="entry name" value="Kinesin"/>
    <property type="match status" value="1"/>
</dbReference>
<dbReference type="GO" id="GO:0005871">
    <property type="term" value="C:kinesin complex"/>
    <property type="evidence" value="ECO:0007669"/>
    <property type="project" value="TreeGrafter"/>
</dbReference>
<comment type="caution">
    <text evidence="4">The sequence shown here is derived from an EMBL/GenBank/DDBJ whole genome shotgun (WGS) entry which is preliminary data.</text>
</comment>